<evidence type="ECO:0000256" key="2">
    <source>
        <dbReference type="ARBA" id="ARBA00022801"/>
    </source>
</evidence>
<gene>
    <name evidence="7" type="ORF">CAEBREN_12743</name>
</gene>
<name>G0N2A8_CAEBE</name>
<dbReference type="CDD" id="cd18808">
    <property type="entry name" value="SF1_C_Upf1"/>
    <property type="match status" value="1"/>
</dbReference>
<organism evidence="8">
    <name type="scientific">Caenorhabditis brenneri</name>
    <name type="common">Nematode worm</name>
    <dbReference type="NCBI Taxonomy" id="135651"/>
    <lineage>
        <taxon>Eukaryota</taxon>
        <taxon>Metazoa</taxon>
        <taxon>Ecdysozoa</taxon>
        <taxon>Nematoda</taxon>
        <taxon>Chromadorea</taxon>
        <taxon>Rhabditida</taxon>
        <taxon>Rhabditina</taxon>
        <taxon>Rhabditomorpha</taxon>
        <taxon>Rhabditoidea</taxon>
        <taxon>Rhabditidae</taxon>
        <taxon>Peloderinae</taxon>
        <taxon>Caenorhabditis</taxon>
    </lineage>
</organism>
<dbReference type="PANTHER" id="PTHR43788">
    <property type="entry name" value="DNA2/NAM7 HELICASE FAMILY MEMBER"/>
    <property type="match status" value="1"/>
</dbReference>
<evidence type="ECO:0000256" key="3">
    <source>
        <dbReference type="ARBA" id="ARBA00022806"/>
    </source>
</evidence>
<dbReference type="GO" id="GO:0043139">
    <property type="term" value="F:5'-3' DNA helicase activity"/>
    <property type="evidence" value="ECO:0007669"/>
    <property type="project" value="TreeGrafter"/>
</dbReference>
<keyword evidence="8" id="KW-1185">Reference proteome</keyword>
<dbReference type="InterPro" id="IPR027417">
    <property type="entry name" value="P-loop_NTPase"/>
</dbReference>
<dbReference type="SUPFAM" id="SSF52540">
    <property type="entry name" value="P-loop containing nucleoside triphosphate hydrolases"/>
    <property type="match status" value="1"/>
</dbReference>
<dbReference type="Pfam" id="PF13087">
    <property type="entry name" value="AAA_12"/>
    <property type="match status" value="1"/>
</dbReference>
<dbReference type="GO" id="GO:0016787">
    <property type="term" value="F:hydrolase activity"/>
    <property type="evidence" value="ECO:0007669"/>
    <property type="project" value="UniProtKB-KW"/>
</dbReference>
<evidence type="ECO:0000313" key="8">
    <source>
        <dbReference type="Proteomes" id="UP000008068"/>
    </source>
</evidence>
<dbReference type="InterPro" id="IPR047187">
    <property type="entry name" value="SF1_C_Upf1"/>
</dbReference>
<keyword evidence="4" id="KW-0067">ATP-binding</keyword>
<reference evidence="8" key="1">
    <citation type="submission" date="2011-07" db="EMBL/GenBank/DDBJ databases">
        <authorList>
            <consortium name="Caenorhabditis brenneri Sequencing and Analysis Consortium"/>
            <person name="Wilson R.K."/>
        </authorList>
    </citation>
    <scope>NUCLEOTIDE SEQUENCE [LARGE SCALE GENOMIC DNA]</scope>
    <source>
        <strain evidence="8">PB2801</strain>
    </source>
</reference>
<dbReference type="EMBL" id="GL379830">
    <property type="protein sequence ID" value="EGT50832.1"/>
    <property type="molecule type" value="Genomic_DNA"/>
</dbReference>
<dbReference type="OrthoDB" id="5851052at2759"/>
<dbReference type="Gene3D" id="3.40.50.300">
    <property type="entry name" value="P-loop containing nucleotide triphosphate hydrolases"/>
    <property type="match status" value="2"/>
</dbReference>
<keyword evidence="3" id="KW-0347">Helicase</keyword>
<sequence length="1170" mass="133111">MLGMATQSGASNNLATSSSAPSSTPTTNQTSSTKTNGTTTTKAEPSSSTSTSNTSNNGAAAASSSSCSTACGEPVLDPFNPDEETIKEYSEQELRQAIAEGEEAFKVLPESLQDLIRQGRYEILTDNIFTERTNEDGTEWKEEAADNRIEPTEGRQQVCHEEEQALSKPDIVQADIGDNYKRDRAPDWNYSARDECENHQWYPAASPQEKLPKDKVKRLVASETPERVALFLRHFVNQQNVEEKERLEDHPENETVYTTVPPSERSVLYMAVEYLGGSYYLTPIHLEVVGGKRPSLHYITLNQSSFDMASNKCFNMDQVEIGDIFMVDEIIPNPSKKREPMITDMAYVDDPKHHKFWKVRKAARVPRTLAKDKIALHWIPKDSQQRNAYLVEDLVSPALLSQRLTPPKFVKAREQWLEVTVMTPPVQPGRNIRGYDPGSEEEDALELFRPHCPVWNIGPRIIESRPLSKESKELIDEGVMQFSENGQLEDRSFQRAARLIRFGAYAQTAMVNYRYDPRSYSGFVTETTKSQFGYTLDINLKNPTTFPIQTTQWRSGTMVTVKRNQTIIPGRILSVIDYKDGRFRVIIRLAKRYNVDMKFYFEQTVFVQHKSQDMEEYLRMQVGRMVPPDYTVNMTAMRVWAATLGADPITDREERRVDTSYRQGDFTSTAEQGRVLEYMNDRRVPGVIVHCAFGAGKTTTLVTSILHHLVSHPKAWVAYTAQSNMAVVQAVKTWEKWDRKKEVRAVRLMTAANRDRIDNTQHTLIDLPVLLWQVLHADFQYFNFSGISQAPLNIAVTRHLEAHKRIAYREIRSKTLRDACRASYKKDPPTMGLHECFVKIYKPTLFFGTTTSLRQTFSNNDFMNSKKDKISVIAVDESSQLPRASFTALVFTFPKSRMFLTGDSKQLPPYSETNTPKELEDFAGAWFQRAFDKKVLPVVSISTVFRCPPYITKWLSETFYNSTLSPPNGLYYETNELGWLRFPSPSPLQFINTVSEESRDGTSTRNLKEALVCKKLVDQLLQFIDRRNVAVVCFYLSQVSLLAGLLPRGVHVTTVDGVQGAEFDYVVVCTTRSLDFPKSRFVNSKERTNVALSRSKKVTFVLANRSATHNSKDCWNKIYLKVPEEACPNLSDLPAINPSERELSALADSLRESEHTYERASERGPFSPRR</sequence>
<feature type="region of interest" description="Disordered" evidence="5">
    <location>
        <begin position="1"/>
        <end position="84"/>
    </location>
</feature>
<evidence type="ECO:0000256" key="1">
    <source>
        <dbReference type="ARBA" id="ARBA00022741"/>
    </source>
</evidence>
<feature type="compositionally biased region" description="Low complexity" evidence="5">
    <location>
        <begin position="8"/>
        <end position="70"/>
    </location>
</feature>
<proteinExistence type="predicted"/>
<evidence type="ECO:0000259" key="6">
    <source>
        <dbReference type="Pfam" id="PF13087"/>
    </source>
</evidence>
<keyword evidence="1" id="KW-0547">Nucleotide-binding</keyword>
<dbReference type="GO" id="GO:0005524">
    <property type="term" value="F:ATP binding"/>
    <property type="evidence" value="ECO:0007669"/>
    <property type="project" value="UniProtKB-KW"/>
</dbReference>
<feature type="domain" description="DNA2/NAM7 helicase-like C-terminal" evidence="6">
    <location>
        <begin position="927"/>
        <end position="1105"/>
    </location>
</feature>
<keyword evidence="2" id="KW-0378">Hydrolase</keyword>
<feature type="compositionally biased region" description="Basic and acidic residues" evidence="5">
    <location>
        <begin position="1145"/>
        <end position="1162"/>
    </location>
</feature>
<evidence type="ECO:0000256" key="4">
    <source>
        <dbReference type="ARBA" id="ARBA00022840"/>
    </source>
</evidence>
<dbReference type="PANTHER" id="PTHR43788:SF16">
    <property type="entry name" value="HELICASE WITH ZINC FINGER 2"/>
    <property type="match status" value="1"/>
</dbReference>
<evidence type="ECO:0000313" key="7">
    <source>
        <dbReference type="EMBL" id="EGT50832.1"/>
    </source>
</evidence>
<protein>
    <recommendedName>
        <fullName evidence="6">DNA2/NAM7 helicase-like C-terminal domain-containing protein</fullName>
    </recommendedName>
</protein>
<dbReference type="OMA" id="CKYSENE"/>
<dbReference type="InterPro" id="IPR041679">
    <property type="entry name" value="DNA2/NAM7-like_C"/>
</dbReference>
<dbReference type="eggNOG" id="KOG1801">
    <property type="taxonomic scope" value="Eukaryota"/>
</dbReference>
<dbReference type="AlphaFoldDB" id="G0N2A8"/>
<dbReference type="Proteomes" id="UP000008068">
    <property type="component" value="Unassembled WGS sequence"/>
</dbReference>
<accession>G0N2A8</accession>
<evidence type="ECO:0000256" key="5">
    <source>
        <dbReference type="SAM" id="MobiDB-lite"/>
    </source>
</evidence>
<dbReference type="HOGENOM" id="CLU_005949_0_0_1"/>
<dbReference type="STRING" id="135651.G0N2A8"/>
<dbReference type="InParanoid" id="G0N2A8"/>
<dbReference type="InterPro" id="IPR050534">
    <property type="entry name" value="Coronavir_polyprotein_1ab"/>
</dbReference>
<feature type="region of interest" description="Disordered" evidence="5">
    <location>
        <begin position="1145"/>
        <end position="1170"/>
    </location>
</feature>